<protein>
    <recommendedName>
        <fullName evidence="4">maleylacetoacetate isomerase</fullName>
        <ecNumber evidence="4">5.2.1.2</ecNumber>
    </recommendedName>
</protein>
<accession>A0A8J2PFK9</accession>
<dbReference type="CDD" id="cd03191">
    <property type="entry name" value="GST_C_Zeta"/>
    <property type="match status" value="1"/>
</dbReference>
<evidence type="ECO:0000313" key="9">
    <source>
        <dbReference type="EMBL" id="CAG7820228.1"/>
    </source>
</evidence>
<comment type="cofactor">
    <cofactor evidence="2">
        <name>glutathione</name>
        <dbReference type="ChEBI" id="CHEBI:57925"/>
    </cofactor>
</comment>
<dbReference type="GO" id="GO:0006572">
    <property type="term" value="P:L-tyrosine catabolic process"/>
    <property type="evidence" value="ECO:0007669"/>
    <property type="project" value="UniProtKB-KW"/>
</dbReference>
<dbReference type="EC" id="5.2.1.2" evidence="4"/>
<dbReference type="InterPro" id="IPR005955">
    <property type="entry name" value="GST_Zeta"/>
</dbReference>
<reference evidence="9" key="1">
    <citation type="submission" date="2021-06" db="EMBL/GenBank/DDBJ databases">
        <authorList>
            <person name="Hodson N. C."/>
            <person name="Mongue J. A."/>
            <person name="Jaron S. K."/>
        </authorList>
    </citation>
    <scope>NUCLEOTIDE SEQUENCE</scope>
</reference>
<dbReference type="PANTHER" id="PTHR42673:SF4">
    <property type="entry name" value="MALEYLACETOACETATE ISOMERASE"/>
    <property type="match status" value="1"/>
</dbReference>
<evidence type="ECO:0000256" key="6">
    <source>
        <dbReference type="ARBA" id="ARBA00023232"/>
    </source>
</evidence>
<feature type="domain" description="GST C-terminal" evidence="8">
    <location>
        <begin position="85"/>
        <end position="210"/>
    </location>
</feature>
<dbReference type="SFLD" id="SFLDG00358">
    <property type="entry name" value="Main_(cytGST)"/>
    <property type="match status" value="1"/>
</dbReference>
<dbReference type="InterPro" id="IPR010987">
    <property type="entry name" value="Glutathione-S-Trfase_C-like"/>
</dbReference>
<evidence type="ECO:0000256" key="5">
    <source>
        <dbReference type="ARBA" id="ARBA00022878"/>
    </source>
</evidence>
<dbReference type="Pfam" id="PF14497">
    <property type="entry name" value="GST_C_3"/>
    <property type="match status" value="1"/>
</dbReference>
<dbReference type="InterPro" id="IPR034330">
    <property type="entry name" value="GST_Zeta_C"/>
</dbReference>
<dbReference type="GO" id="GO:0006749">
    <property type="term" value="P:glutathione metabolic process"/>
    <property type="evidence" value="ECO:0007669"/>
    <property type="project" value="TreeGrafter"/>
</dbReference>
<dbReference type="SFLD" id="SFLDS00019">
    <property type="entry name" value="Glutathione_Transferase_(cytos"/>
    <property type="match status" value="1"/>
</dbReference>
<evidence type="ECO:0000259" key="7">
    <source>
        <dbReference type="PROSITE" id="PS50404"/>
    </source>
</evidence>
<evidence type="ECO:0000259" key="8">
    <source>
        <dbReference type="PROSITE" id="PS50405"/>
    </source>
</evidence>
<keyword evidence="10" id="KW-1185">Reference proteome</keyword>
<proteinExistence type="predicted"/>
<dbReference type="GO" id="GO:0005739">
    <property type="term" value="C:mitochondrion"/>
    <property type="evidence" value="ECO:0007669"/>
    <property type="project" value="TreeGrafter"/>
</dbReference>
<dbReference type="EMBL" id="CAJVCH010473338">
    <property type="protein sequence ID" value="CAG7820228.1"/>
    <property type="molecule type" value="Genomic_DNA"/>
</dbReference>
<feature type="domain" description="GST N-terminal" evidence="7">
    <location>
        <begin position="2"/>
        <end position="80"/>
    </location>
</feature>
<dbReference type="NCBIfam" id="TIGR01262">
    <property type="entry name" value="maiA"/>
    <property type="match status" value="1"/>
</dbReference>
<comment type="catalytic activity">
    <reaction evidence="1">
        <text>4-maleylacetoacetate = 4-fumarylacetoacetate</text>
        <dbReference type="Rhea" id="RHEA:14817"/>
        <dbReference type="ChEBI" id="CHEBI:17105"/>
        <dbReference type="ChEBI" id="CHEBI:18034"/>
        <dbReference type="EC" id="5.2.1.2"/>
    </reaction>
</comment>
<dbReference type="AlphaFoldDB" id="A0A8J2PFK9"/>
<dbReference type="Proteomes" id="UP000708208">
    <property type="component" value="Unassembled WGS sequence"/>
</dbReference>
<keyword evidence="6" id="KW-0585">Phenylalanine catabolism</keyword>
<dbReference type="InterPro" id="IPR004045">
    <property type="entry name" value="Glutathione_S-Trfase_N"/>
</dbReference>
<evidence type="ECO:0000256" key="1">
    <source>
        <dbReference type="ARBA" id="ARBA00001622"/>
    </source>
</evidence>
<evidence type="ECO:0000256" key="4">
    <source>
        <dbReference type="ARBA" id="ARBA00013199"/>
    </source>
</evidence>
<sequence>MSKYVMYEFPISSCSWRLRIAFAYKGIQYESREIEDSDTPEFRKINPAGHVPVLEIDSQHTIAESIAILEYLEEVHWEPPLLPQDPFQRAKVREICELIASGIQPLQHPYVAQKYSDDPKKQAEWTSYYINKGFRALEGILEETSSDKTRCVGKSMSMADCCLVPQVYNAVERFHIDMTPYPIIQNIYTELMILPIVNAGRPDNFPSESE</sequence>
<dbReference type="GO" id="GO:0006559">
    <property type="term" value="P:L-phenylalanine catabolic process"/>
    <property type="evidence" value="ECO:0007669"/>
    <property type="project" value="UniProtKB-KW"/>
</dbReference>
<keyword evidence="5" id="KW-0828">Tyrosine catabolism</keyword>
<dbReference type="GO" id="GO:0016034">
    <property type="term" value="F:maleylacetoacetate isomerase activity"/>
    <property type="evidence" value="ECO:0007669"/>
    <property type="project" value="UniProtKB-EC"/>
</dbReference>
<evidence type="ECO:0000256" key="2">
    <source>
        <dbReference type="ARBA" id="ARBA00001955"/>
    </source>
</evidence>
<dbReference type="PROSITE" id="PS50405">
    <property type="entry name" value="GST_CTER"/>
    <property type="match status" value="1"/>
</dbReference>
<evidence type="ECO:0000313" key="10">
    <source>
        <dbReference type="Proteomes" id="UP000708208"/>
    </source>
</evidence>
<dbReference type="GO" id="GO:0004364">
    <property type="term" value="F:glutathione transferase activity"/>
    <property type="evidence" value="ECO:0007669"/>
    <property type="project" value="TreeGrafter"/>
</dbReference>
<evidence type="ECO:0000256" key="3">
    <source>
        <dbReference type="ARBA" id="ARBA00004671"/>
    </source>
</evidence>
<dbReference type="PANTHER" id="PTHR42673">
    <property type="entry name" value="MALEYLACETOACETATE ISOMERASE"/>
    <property type="match status" value="1"/>
</dbReference>
<dbReference type="PROSITE" id="PS50404">
    <property type="entry name" value="GST_NTER"/>
    <property type="match status" value="1"/>
</dbReference>
<dbReference type="InterPro" id="IPR004046">
    <property type="entry name" value="GST_C"/>
</dbReference>
<dbReference type="InterPro" id="IPR040079">
    <property type="entry name" value="Glutathione_S-Trfase"/>
</dbReference>
<dbReference type="Pfam" id="PF13409">
    <property type="entry name" value="GST_N_2"/>
    <property type="match status" value="1"/>
</dbReference>
<comment type="pathway">
    <text evidence="3">Amino-acid degradation; L-phenylalanine degradation; acetoacetate and fumarate from L-phenylalanine: step 5/6.</text>
</comment>
<name>A0A8J2PFK9_9HEXA</name>
<comment type="caution">
    <text evidence="9">The sequence shown here is derived from an EMBL/GenBank/DDBJ whole genome shotgun (WGS) entry which is preliminary data.</text>
</comment>
<gene>
    <name evidence="9" type="ORF">AFUS01_LOCUS30631</name>
</gene>
<dbReference type="OrthoDB" id="202840at2759"/>
<organism evidence="9 10">
    <name type="scientific">Allacma fusca</name>
    <dbReference type="NCBI Taxonomy" id="39272"/>
    <lineage>
        <taxon>Eukaryota</taxon>
        <taxon>Metazoa</taxon>
        <taxon>Ecdysozoa</taxon>
        <taxon>Arthropoda</taxon>
        <taxon>Hexapoda</taxon>
        <taxon>Collembola</taxon>
        <taxon>Symphypleona</taxon>
        <taxon>Sminthuridae</taxon>
        <taxon>Allacma</taxon>
    </lineage>
</organism>